<gene>
    <name evidence="2" type="ORF">MEDL_28636</name>
</gene>
<protein>
    <recommendedName>
        <fullName evidence="1">WSC domain-containing protein</fullName>
    </recommendedName>
</protein>
<dbReference type="EMBL" id="CAJPWZ010001426">
    <property type="protein sequence ID" value="CAG2214826.1"/>
    <property type="molecule type" value="Genomic_DNA"/>
</dbReference>
<feature type="domain" description="WSC" evidence="1">
    <location>
        <begin position="15"/>
        <end position="117"/>
    </location>
</feature>
<evidence type="ECO:0000313" key="2">
    <source>
        <dbReference type="EMBL" id="CAG2214826.1"/>
    </source>
</evidence>
<reference evidence="2" key="1">
    <citation type="submission" date="2021-03" db="EMBL/GenBank/DDBJ databases">
        <authorList>
            <person name="Bekaert M."/>
        </authorList>
    </citation>
    <scope>NUCLEOTIDE SEQUENCE</scope>
</reference>
<dbReference type="PROSITE" id="PS51212">
    <property type="entry name" value="WSC"/>
    <property type="match status" value="1"/>
</dbReference>
<keyword evidence="3" id="KW-1185">Reference proteome</keyword>
<evidence type="ECO:0000259" key="1">
    <source>
        <dbReference type="PROSITE" id="PS51212"/>
    </source>
</evidence>
<accession>A0A8S3S2P1</accession>
<dbReference type="Proteomes" id="UP000683360">
    <property type="component" value="Unassembled WGS sequence"/>
</dbReference>
<dbReference type="OrthoDB" id="2019572at2759"/>
<dbReference type="Pfam" id="PF01822">
    <property type="entry name" value="WSC"/>
    <property type="match status" value="1"/>
</dbReference>
<organism evidence="2 3">
    <name type="scientific">Mytilus edulis</name>
    <name type="common">Blue mussel</name>
    <dbReference type="NCBI Taxonomy" id="6550"/>
    <lineage>
        <taxon>Eukaryota</taxon>
        <taxon>Metazoa</taxon>
        <taxon>Spiralia</taxon>
        <taxon>Lophotrochozoa</taxon>
        <taxon>Mollusca</taxon>
        <taxon>Bivalvia</taxon>
        <taxon>Autobranchia</taxon>
        <taxon>Pteriomorphia</taxon>
        <taxon>Mytilida</taxon>
        <taxon>Mytiloidea</taxon>
        <taxon>Mytilidae</taxon>
        <taxon>Mytilinae</taxon>
        <taxon>Mytilus</taxon>
    </lineage>
</organism>
<name>A0A8S3S2P1_MYTED</name>
<proteinExistence type="predicted"/>
<evidence type="ECO:0000313" key="3">
    <source>
        <dbReference type="Proteomes" id="UP000683360"/>
    </source>
</evidence>
<dbReference type="InterPro" id="IPR002889">
    <property type="entry name" value="WSC_carb-bd"/>
</dbReference>
<sequence length="470" mass="54275">MYLDMYFLFGFMYPIKEYIGCFEIKPTDIATDRTSIPDNDVLMCSLFCKEREFNTNTVILLKKDACYCLPYSTLIAQTKRSDSSMNENLNRRCSEPCPGDNTDQCGGSNYFSVYNITENKIKEDGKRIGTNCSQIPLTWRQELRTCLKSGASFKILTSSGESYHIDPVAVNISDFRYSFVKLSFVWNTRPESKYDYKCLGLRLEEKKKFKLLPINCTEKRKALCHKVSDEDSTEDLNGLWTQHSTLQSNPYTTVFNVSEVNHTWDRASDTCVDGWTLSGKRMFNSCRSDSCQTINANKMLPNIKKKHPFLWIDGYVVRSPVMEYYECLDLTDLQSTVNAVQNMNTLNHNGVEKCSLFCKQDKYLKDRDYILLQNDTCYCVRYRTLAQWNTQGNIQKVSSKSCDTRCDGDKFDRCGGRKTCFQRIKLIGLPISDEIEETVFFTVSTSSNSNRNRISCKERLSFKCDSHDIR</sequence>
<dbReference type="AlphaFoldDB" id="A0A8S3S2P1"/>
<comment type="caution">
    <text evidence="2">The sequence shown here is derived from an EMBL/GenBank/DDBJ whole genome shotgun (WGS) entry which is preliminary data.</text>
</comment>